<dbReference type="PANTHER" id="PTHR39596:SF2">
    <property type="entry name" value="HET DOMAIN PROTEIN (AFU_ORTHOLOGUE AFUA_1G17550)-RELATED"/>
    <property type="match status" value="1"/>
</dbReference>
<name>A0AAV9XDP2_9PEZI</name>
<gene>
    <name evidence="1" type="ORF">TWF694_009499</name>
</gene>
<comment type="caution">
    <text evidence="1">The sequence shown here is derived from an EMBL/GenBank/DDBJ whole genome shotgun (WGS) entry which is preliminary data.</text>
</comment>
<accession>A0AAV9XDP2</accession>
<sequence length="1092" mass="122902">MVTIDPETGLFTLNAANQTEPVKREDPHENMWERMAAAEAAAKSDPSFPNPKALNPCPVDLAESLLVQPSSINLETILSPTGCHNIIDRPYKWLRTVSNDVQKKFDPNWFIINHMGPICKAAQIYKCQNPDCAKRVNHINGILPETDWRPFRDWVIQIISCELGVQVADRNSREFLHVSNAIMALNFLFEATKISKATDSVTGKYTALSGDVKVIDLFPVCEILYWAVSQQLHLGNNRIIFLTWGNTMIPYGVIGPALERVTKKAREHGICLNRIWGLSLVSDRGEHDLPAIMDLAEQYKELRHHGHEACTASLCGSMTVDATRVKQLHKCSEGAQGVGPSAACGAKKLFFDPALLGRSMKSGGGTTWSVNEPYEVQSLSTPYVTISHVWSDGTGVGIEAPGYVNPCLFNYFANLVKGLGCTAIWWDSVSIPIKADLRVQAINKMHNNYSLSRFTLVHDSYLTNFEWKDDGSPALALILSPWFSRGWTSVECNMARKIKVIYKNPGTNEPIVKDLDDDILAKDPSQCSRGHWIASNILRRLRQPITNVSDLLAILKPRVTSWPRDRMIIAGLLARIPVDYSMSPSTITKAVFRKLRNVNHASLLHTETAIKESEGWSWCPNYIYDLPASPAGEFAKALLMGVNCIVDDNGAVSGEFPMRRVNRDDLLRRRIIPLSSHPFVITRIKAALEQWQDCLLAGHYPGPYLLLKTELPNDGYYPSLLYTRQNEYLMCKYLGAVQTAGDEEMYTPENYDPLLQTRFIIAREPNNYAGLPHLQRFATAAQMTEQWSGFTIAPRVRWSFSQGHVYFGDIPGSGDLLVLRTRQVPHPVFGAEYMVPALAAYNLETKEKEGDYEIDVKSEPSISFSANQQVESFSGAWSKELPSINYVDVNSYWPPLELSASERTTSDLFVRGLRVGRDAKPSDYLFKLEFLSKTVTYAAIQNCLLDASEKRPWVGIWACILPDGRSEFHLFLQPADDEVKAMKLTSVDILQPRGTKTLEILTKFEVKSEDKEDSGKGVARIKMNDEQKLTMAGQFDEEAWGWINFRVLNKDAIDLYVLPEGVMRIQGTKEHEYKYRRVSPNVLTPLRFERGY</sequence>
<dbReference type="PANTHER" id="PTHR39596">
    <property type="match status" value="1"/>
</dbReference>
<evidence type="ECO:0000313" key="1">
    <source>
        <dbReference type="EMBL" id="KAK6539264.1"/>
    </source>
</evidence>
<dbReference type="AlphaFoldDB" id="A0AAV9XDP2"/>
<organism evidence="1 2">
    <name type="scientific">Orbilia ellipsospora</name>
    <dbReference type="NCBI Taxonomy" id="2528407"/>
    <lineage>
        <taxon>Eukaryota</taxon>
        <taxon>Fungi</taxon>
        <taxon>Dikarya</taxon>
        <taxon>Ascomycota</taxon>
        <taxon>Pezizomycotina</taxon>
        <taxon>Orbiliomycetes</taxon>
        <taxon>Orbiliales</taxon>
        <taxon>Orbiliaceae</taxon>
        <taxon>Orbilia</taxon>
    </lineage>
</organism>
<protein>
    <recommendedName>
        <fullName evidence="3">Heterokaryon incompatibility domain-containing protein</fullName>
    </recommendedName>
</protein>
<reference evidence="1 2" key="1">
    <citation type="submission" date="2019-10" db="EMBL/GenBank/DDBJ databases">
        <authorList>
            <person name="Palmer J.M."/>
        </authorList>
    </citation>
    <scope>NUCLEOTIDE SEQUENCE [LARGE SCALE GENOMIC DNA]</scope>
    <source>
        <strain evidence="1 2">TWF694</strain>
    </source>
</reference>
<dbReference type="EMBL" id="JAVHJO010000006">
    <property type="protein sequence ID" value="KAK6539264.1"/>
    <property type="molecule type" value="Genomic_DNA"/>
</dbReference>
<dbReference type="Proteomes" id="UP001365542">
    <property type="component" value="Unassembled WGS sequence"/>
</dbReference>
<keyword evidence="2" id="KW-1185">Reference proteome</keyword>
<evidence type="ECO:0008006" key="3">
    <source>
        <dbReference type="Google" id="ProtNLM"/>
    </source>
</evidence>
<evidence type="ECO:0000313" key="2">
    <source>
        <dbReference type="Proteomes" id="UP001365542"/>
    </source>
</evidence>
<proteinExistence type="predicted"/>